<dbReference type="Proteomes" id="UP001597156">
    <property type="component" value="Unassembled WGS sequence"/>
</dbReference>
<proteinExistence type="predicted"/>
<gene>
    <name evidence="2" type="ORF">ACFQ22_04375</name>
</gene>
<sequence>MRLRFWLLLSSLAVGSLLISRPVQGAQVVKGSFLTTSRSIKTANGPKTVKLTIPKKTTTLVAGIKYVHGKKYVSLNLNRLHYQLRKPLLTSQNHSRVSHWILATGKNFKKATEPTYLKYYSLTRHYPTQQLRTYIASGDLWLGQSLPADYDQVTGTRVTITTDGYLEFFKQSAYHYQVSPKPNQLLKIQKSVLNQKSRQLRLYFKTRLSTLPMTKVAAKGANRYRLIITRTGETTATAIPNSDQATQVILNEIYQLGKTTYYMAIESARFLGGNES</sequence>
<evidence type="ECO:0000256" key="1">
    <source>
        <dbReference type="SAM" id="SignalP"/>
    </source>
</evidence>
<keyword evidence="3" id="KW-1185">Reference proteome</keyword>
<protein>
    <submittedName>
        <fullName evidence="2">Uncharacterized protein</fullName>
    </submittedName>
</protein>
<accession>A0ABW3PG17</accession>
<keyword evidence="1" id="KW-0732">Signal</keyword>
<evidence type="ECO:0000313" key="3">
    <source>
        <dbReference type="Proteomes" id="UP001597156"/>
    </source>
</evidence>
<dbReference type="EMBL" id="JBHTLH010000011">
    <property type="protein sequence ID" value="MFD1124597.1"/>
    <property type="molecule type" value="Genomic_DNA"/>
</dbReference>
<organism evidence="2 3">
    <name type="scientific">Lentilactobacillus raoultii</name>
    <dbReference type="NCBI Taxonomy" id="1987503"/>
    <lineage>
        <taxon>Bacteria</taxon>
        <taxon>Bacillati</taxon>
        <taxon>Bacillota</taxon>
        <taxon>Bacilli</taxon>
        <taxon>Lactobacillales</taxon>
        <taxon>Lactobacillaceae</taxon>
        <taxon>Lentilactobacillus</taxon>
    </lineage>
</organism>
<dbReference type="RefSeq" id="WP_121978452.1">
    <property type="nucleotide sequence ID" value="NZ_JBHTLH010000011.1"/>
</dbReference>
<feature type="chain" id="PRO_5045497401" evidence="1">
    <location>
        <begin position="26"/>
        <end position="276"/>
    </location>
</feature>
<name>A0ABW3PG17_9LACO</name>
<feature type="signal peptide" evidence="1">
    <location>
        <begin position="1"/>
        <end position="25"/>
    </location>
</feature>
<evidence type="ECO:0000313" key="2">
    <source>
        <dbReference type="EMBL" id="MFD1124597.1"/>
    </source>
</evidence>
<reference evidence="3" key="1">
    <citation type="journal article" date="2019" name="Int. J. Syst. Evol. Microbiol.">
        <title>The Global Catalogue of Microorganisms (GCM) 10K type strain sequencing project: providing services to taxonomists for standard genome sequencing and annotation.</title>
        <authorList>
            <consortium name="The Broad Institute Genomics Platform"/>
            <consortium name="The Broad Institute Genome Sequencing Center for Infectious Disease"/>
            <person name="Wu L."/>
            <person name="Ma J."/>
        </authorList>
    </citation>
    <scope>NUCLEOTIDE SEQUENCE [LARGE SCALE GENOMIC DNA]</scope>
    <source>
        <strain evidence="3">CCUG 71848</strain>
    </source>
</reference>
<comment type="caution">
    <text evidence="2">The sequence shown here is derived from an EMBL/GenBank/DDBJ whole genome shotgun (WGS) entry which is preliminary data.</text>
</comment>